<feature type="transmembrane region" description="Helical" evidence="1">
    <location>
        <begin position="7"/>
        <end position="25"/>
    </location>
</feature>
<dbReference type="EMBL" id="PFMC01000057">
    <property type="protein sequence ID" value="PIY94755.1"/>
    <property type="molecule type" value="Genomic_DNA"/>
</dbReference>
<comment type="caution">
    <text evidence="2">The sequence shown here is derived from an EMBL/GenBank/DDBJ whole genome shotgun (WGS) entry which is preliminary data.</text>
</comment>
<keyword evidence="1" id="KW-1133">Transmembrane helix</keyword>
<feature type="transmembrane region" description="Helical" evidence="1">
    <location>
        <begin position="31"/>
        <end position="50"/>
    </location>
</feature>
<gene>
    <name evidence="2" type="ORF">COY67_02120</name>
</gene>
<feature type="transmembrane region" description="Helical" evidence="1">
    <location>
        <begin position="85"/>
        <end position="101"/>
    </location>
</feature>
<evidence type="ECO:0000256" key="1">
    <source>
        <dbReference type="SAM" id="Phobius"/>
    </source>
</evidence>
<proteinExistence type="predicted"/>
<dbReference type="Proteomes" id="UP000228689">
    <property type="component" value="Unassembled WGS sequence"/>
</dbReference>
<feature type="transmembrane region" description="Helical" evidence="1">
    <location>
        <begin position="122"/>
        <end position="140"/>
    </location>
</feature>
<keyword evidence="1" id="KW-0812">Transmembrane</keyword>
<sequence>MILVNRFLTFVLPVLYLLFSLLWLIRPHFIYGTSAILILLLIYQVYLTLYRQFKLPTFIRELLKPLLFLIIAQVYMIFTPKNWEYVVLSLIFTVIIYYLLSDLFNRYNPYLIKLTLQRRVNLIYRLAAVFFMATIAYNFIVYLNWSLWLMLVISLLIMFGVMLITRDEKVTKNNLAWYFFVTVISAELMTVLYWLPSDIYLKSLIITLNFVYLTRYWQNRLKII</sequence>
<evidence type="ECO:0000313" key="3">
    <source>
        <dbReference type="Proteomes" id="UP000228689"/>
    </source>
</evidence>
<feature type="transmembrane region" description="Helical" evidence="1">
    <location>
        <begin position="200"/>
        <end position="217"/>
    </location>
</feature>
<feature type="transmembrane region" description="Helical" evidence="1">
    <location>
        <begin position="146"/>
        <end position="164"/>
    </location>
</feature>
<dbReference type="AlphaFoldDB" id="A0A2M7RDD6"/>
<organism evidence="2 3">
    <name type="scientific">Candidatus Komeilibacteria bacterium CG_4_10_14_0_8_um_filter_37_78</name>
    <dbReference type="NCBI Taxonomy" id="1974471"/>
    <lineage>
        <taxon>Bacteria</taxon>
        <taxon>Candidatus Komeiliibacteriota</taxon>
    </lineage>
</organism>
<feature type="transmembrane region" description="Helical" evidence="1">
    <location>
        <begin position="176"/>
        <end position="194"/>
    </location>
</feature>
<feature type="transmembrane region" description="Helical" evidence="1">
    <location>
        <begin position="62"/>
        <end position="79"/>
    </location>
</feature>
<accession>A0A2M7RDD6</accession>
<protein>
    <submittedName>
        <fullName evidence="2">Uncharacterized protein</fullName>
    </submittedName>
</protein>
<evidence type="ECO:0000313" key="2">
    <source>
        <dbReference type="EMBL" id="PIY94755.1"/>
    </source>
</evidence>
<name>A0A2M7RDD6_9BACT</name>
<keyword evidence="1" id="KW-0472">Membrane</keyword>
<reference evidence="3" key="1">
    <citation type="submission" date="2017-09" db="EMBL/GenBank/DDBJ databases">
        <title>Depth-based differentiation of microbial function through sediment-hosted aquifers and enrichment of novel symbionts in the deep terrestrial subsurface.</title>
        <authorList>
            <person name="Probst A.J."/>
            <person name="Ladd B."/>
            <person name="Jarett J.K."/>
            <person name="Geller-Mcgrath D.E."/>
            <person name="Sieber C.M.K."/>
            <person name="Emerson J.B."/>
            <person name="Anantharaman K."/>
            <person name="Thomas B.C."/>
            <person name="Malmstrom R."/>
            <person name="Stieglmeier M."/>
            <person name="Klingl A."/>
            <person name="Woyke T."/>
            <person name="Ryan C.M."/>
            <person name="Banfield J.F."/>
        </authorList>
    </citation>
    <scope>NUCLEOTIDE SEQUENCE [LARGE SCALE GENOMIC DNA]</scope>
</reference>